<dbReference type="PANTHER" id="PTHR48079">
    <property type="entry name" value="PROTEIN YEEZ"/>
    <property type="match status" value="1"/>
</dbReference>
<sequence>MTDTSDKPVIFITGGTGYVGGSFLHLLVTRRYVHDFTIRALLRRPADAAAMRELGAEPVIGSIDDSGLLRREAAGADVVFDTANCDHQPSARALIHGLSERARATGTRPILIHTSGAGVLSETSNGRGVSLADDPTAEIWDDTDAAAHAAIPPHAPHRNVDLEVFAAAREGLLKTYLVVPPTVFGKGLGPFAANRMSIQLPRLVHASLASRRALYVGTGEAQWTNVHVADLAELYLLILDAALEDAAPEGLAGLYYPTTEYFRWLDAATSVGEVLHTKGLIDSPKAMTGLRPGWFWGSNVRMRCTNGAKLGWRPVHGGTKAMLDGIEWDTELVLQMIASKA</sequence>
<dbReference type="Gene3D" id="3.40.50.720">
    <property type="entry name" value="NAD(P)-binding Rossmann-like Domain"/>
    <property type="match status" value="1"/>
</dbReference>
<evidence type="ECO:0000313" key="3">
    <source>
        <dbReference type="Proteomes" id="UP001156905"/>
    </source>
</evidence>
<name>A0ABQ6BEE8_9BRAD</name>
<dbReference type="EMBL" id="BSOW01000035">
    <property type="protein sequence ID" value="GLR90548.1"/>
    <property type="molecule type" value="Genomic_DNA"/>
</dbReference>
<organism evidence="2 3">
    <name type="scientific">Bradyrhizobium iriomotense</name>
    <dbReference type="NCBI Taxonomy" id="441950"/>
    <lineage>
        <taxon>Bacteria</taxon>
        <taxon>Pseudomonadati</taxon>
        <taxon>Pseudomonadota</taxon>
        <taxon>Alphaproteobacteria</taxon>
        <taxon>Hyphomicrobiales</taxon>
        <taxon>Nitrobacteraceae</taxon>
        <taxon>Bradyrhizobium</taxon>
    </lineage>
</organism>
<dbReference type="SUPFAM" id="SSF51735">
    <property type="entry name" value="NAD(P)-binding Rossmann-fold domains"/>
    <property type="match status" value="1"/>
</dbReference>
<gene>
    <name evidence="2" type="ORF">GCM10007857_72630</name>
</gene>
<feature type="domain" description="NAD-dependent epimerase/dehydratase" evidence="1">
    <location>
        <begin position="10"/>
        <end position="242"/>
    </location>
</feature>
<dbReference type="PANTHER" id="PTHR48079:SF6">
    <property type="entry name" value="NAD(P)-BINDING DOMAIN-CONTAINING PROTEIN-RELATED"/>
    <property type="match status" value="1"/>
</dbReference>
<accession>A0ABQ6BEE8</accession>
<dbReference type="InterPro" id="IPR001509">
    <property type="entry name" value="Epimerase_deHydtase"/>
</dbReference>
<dbReference type="Proteomes" id="UP001156905">
    <property type="component" value="Unassembled WGS sequence"/>
</dbReference>
<dbReference type="Pfam" id="PF01370">
    <property type="entry name" value="Epimerase"/>
    <property type="match status" value="1"/>
</dbReference>
<keyword evidence="3" id="KW-1185">Reference proteome</keyword>
<evidence type="ECO:0000313" key="2">
    <source>
        <dbReference type="EMBL" id="GLR90548.1"/>
    </source>
</evidence>
<protein>
    <recommendedName>
        <fullName evidence="1">NAD-dependent epimerase/dehydratase domain-containing protein</fullName>
    </recommendedName>
</protein>
<dbReference type="RefSeq" id="WP_284273504.1">
    <property type="nucleotide sequence ID" value="NZ_BSOW01000035.1"/>
</dbReference>
<reference evidence="3" key="1">
    <citation type="journal article" date="2019" name="Int. J. Syst. Evol. Microbiol.">
        <title>The Global Catalogue of Microorganisms (GCM) 10K type strain sequencing project: providing services to taxonomists for standard genome sequencing and annotation.</title>
        <authorList>
            <consortium name="The Broad Institute Genomics Platform"/>
            <consortium name="The Broad Institute Genome Sequencing Center for Infectious Disease"/>
            <person name="Wu L."/>
            <person name="Ma J."/>
        </authorList>
    </citation>
    <scope>NUCLEOTIDE SEQUENCE [LARGE SCALE GENOMIC DNA]</scope>
    <source>
        <strain evidence="3">NBRC 102520</strain>
    </source>
</reference>
<dbReference type="InterPro" id="IPR051783">
    <property type="entry name" value="NAD(P)-dependent_oxidoreduct"/>
</dbReference>
<evidence type="ECO:0000259" key="1">
    <source>
        <dbReference type="Pfam" id="PF01370"/>
    </source>
</evidence>
<dbReference type="InterPro" id="IPR036291">
    <property type="entry name" value="NAD(P)-bd_dom_sf"/>
</dbReference>
<comment type="caution">
    <text evidence="2">The sequence shown here is derived from an EMBL/GenBank/DDBJ whole genome shotgun (WGS) entry which is preliminary data.</text>
</comment>
<proteinExistence type="predicted"/>